<feature type="domain" description="EGF-like" evidence="9">
    <location>
        <begin position="217"/>
        <end position="264"/>
    </location>
</feature>
<accession>A0A8C2ETZ8</accession>
<dbReference type="Ensembl" id="ENSCCRT00020050216.1">
    <property type="protein sequence ID" value="ENSCCRP00020046041.1"/>
    <property type="gene ID" value="ENSCCRG00020020500.1"/>
</dbReference>
<dbReference type="FunFam" id="2.10.25.10:FF:000669">
    <property type="entry name" value="Eyes shut homolog"/>
    <property type="match status" value="1"/>
</dbReference>
<keyword evidence="6" id="KW-0325">Glycoprotein</keyword>
<feature type="domain" description="EGF-like" evidence="9">
    <location>
        <begin position="280"/>
        <end position="316"/>
    </location>
</feature>
<evidence type="ECO:0000256" key="8">
    <source>
        <dbReference type="SAM" id="SignalP"/>
    </source>
</evidence>
<protein>
    <recommendedName>
        <fullName evidence="9">EGF-like domain-containing protein</fullName>
    </recommendedName>
</protein>
<proteinExistence type="predicted"/>
<evidence type="ECO:0000256" key="1">
    <source>
        <dbReference type="ARBA" id="ARBA00022536"/>
    </source>
</evidence>
<dbReference type="InterPro" id="IPR051022">
    <property type="entry name" value="Notch_Cell-Fate_Det"/>
</dbReference>
<dbReference type="PROSITE" id="PS50026">
    <property type="entry name" value="EGF_3"/>
    <property type="match status" value="3"/>
</dbReference>
<dbReference type="FunFam" id="2.10.25.10:FF:000703">
    <property type="entry name" value="Delta/notch like EGF repeat containing"/>
    <property type="match status" value="1"/>
</dbReference>
<keyword evidence="5 7" id="KW-1015">Disulfide bond</keyword>
<dbReference type="InterPro" id="IPR000742">
    <property type="entry name" value="EGF"/>
</dbReference>
<evidence type="ECO:0000256" key="7">
    <source>
        <dbReference type="PROSITE-ProRule" id="PRU00076"/>
    </source>
</evidence>
<dbReference type="PANTHER" id="PTHR24049">
    <property type="entry name" value="CRUMBS FAMILY MEMBER"/>
    <property type="match status" value="1"/>
</dbReference>
<evidence type="ECO:0000256" key="6">
    <source>
        <dbReference type="ARBA" id="ARBA00023180"/>
    </source>
</evidence>
<evidence type="ECO:0000256" key="5">
    <source>
        <dbReference type="ARBA" id="ARBA00023157"/>
    </source>
</evidence>
<sequence length="532" mass="60624">MRNPNLVIIALLLSYVIDGTVYSQVTCRRATSREWHTQPKNISVRWTLMENTCSSLTQCWSRQTETNGHLWTTGPYHFPQLCPLEFQLGDVMFVSADRTLEQYGIHLIIVSKEEFENCLILEPQKEQLVFANSINGTLRVETKWLKTGMNYFTVVHRGSSHLCRLGLRIALLVKPQHCQSSPLLRLCSGNGECRTTFKDDSFSCQCHKHFSGRYCENIDGCYEQPCLNGGTCLSKRTAYTDLPPYECLCSSPFTGKVNSSLLCQKEHIMCFHSCTYCEQKRLLCDSNPCWNDGRCEETANGYVCTCPGGFTGLNCETTTEADSYCKSNGCQLDEACATDKLVSKFPAFHPIITDCYSGSFLLYFYMWLKLMSYSCRCRQGFSGKNCEEIIDFCKLLNINCLNEGLCLSLIGGYNVSDLIFGMVNLYNKIHSKLSSDSIHFLYCSVIEILERVIKPFLRLWDSSEPVSESHYPQIEKTWNSGEPSQDTTMNPKQHLKNCRPHLPQLRSVFMIQQERDWAKIASMGKFQGKSHC</sequence>
<keyword evidence="3" id="KW-0677">Repeat</keyword>
<dbReference type="PROSITE" id="PS01186">
    <property type="entry name" value="EGF_2"/>
    <property type="match status" value="2"/>
</dbReference>
<dbReference type="Gene3D" id="2.10.25.10">
    <property type="entry name" value="Laminin"/>
    <property type="match status" value="4"/>
</dbReference>
<keyword evidence="2 8" id="KW-0732">Signal</keyword>
<name>A0A8C2ETZ8_CYPCA</name>
<reference evidence="10" key="1">
    <citation type="submission" date="2025-08" db="UniProtKB">
        <authorList>
            <consortium name="Ensembl"/>
        </authorList>
    </citation>
    <scope>IDENTIFICATION</scope>
</reference>
<dbReference type="Pfam" id="PF00008">
    <property type="entry name" value="EGF"/>
    <property type="match status" value="3"/>
</dbReference>
<dbReference type="PRINTS" id="PR00010">
    <property type="entry name" value="EGFBLOOD"/>
</dbReference>
<dbReference type="AlphaFoldDB" id="A0A8C2ETZ8"/>
<keyword evidence="4" id="KW-0106">Calcium</keyword>
<feature type="disulfide bond" evidence="7">
    <location>
        <begin position="187"/>
        <end position="204"/>
    </location>
</feature>
<dbReference type="CDD" id="cd00054">
    <property type="entry name" value="EGF_CA"/>
    <property type="match status" value="1"/>
</dbReference>
<feature type="chain" id="PRO_5034663432" description="EGF-like domain-containing protein" evidence="8">
    <location>
        <begin position="24"/>
        <end position="532"/>
    </location>
</feature>
<feature type="domain" description="EGF-like" evidence="9">
    <location>
        <begin position="174"/>
        <end position="216"/>
    </location>
</feature>
<evidence type="ECO:0000256" key="4">
    <source>
        <dbReference type="ARBA" id="ARBA00022837"/>
    </source>
</evidence>
<dbReference type="FunFam" id="2.10.25.10:FF:000255">
    <property type="entry name" value="Sushi, nidogen and EGF-like domains 1"/>
    <property type="match status" value="1"/>
</dbReference>
<comment type="caution">
    <text evidence="7">Lacks conserved residue(s) required for the propagation of feature annotation.</text>
</comment>
<evidence type="ECO:0000313" key="11">
    <source>
        <dbReference type="Proteomes" id="UP000694701"/>
    </source>
</evidence>
<dbReference type="PROSITE" id="PS00022">
    <property type="entry name" value="EGF_1"/>
    <property type="match status" value="2"/>
</dbReference>
<feature type="disulfide bond" evidence="7">
    <location>
        <begin position="306"/>
        <end position="315"/>
    </location>
</feature>
<dbReference type="SMART" id="SM00179">
    <property type="entry name" value="EGF_CA"/>
    <property type="match status" value="2"/>
</dbReference>
<organism evidence="10 11">
    <name type="scientific">Cyprinus carpio</name>
    <name type="common">Common carp</name>
    <dbReference type="NCBI Taxonomy" id="7962"/>
    <lineage>
        <taxon>Eukaryota</taxon>
        <taxon>Metazoa</taxon>
        <taxon>Chordata</taxon>
        <taxon>Craniata</taxon>
        <taxon>Vertebrata</taxon>
        <taxon>Euteleostomi</taxon>
        <taxon>Actinopterygii</taxon>
        <taxon>Neopterygii</taxon>
        <taxon>Teleostei</taxon>
        <taxon>Ostariophysi</taxon>
        <taxon>Cypriniformes</taxon>
        <taxon>Cyprinidae</taxon>
        <taxon>Cyprininae</taxon>
        <taxon>Cyprinus</taxon>
    </lineage>
</organism>
<dbReference type="SUPFAM" id="SSF57196">
    <property type="entry name" value="EGF/Laminin"/>
    <property type="match status" value="4"/>
</dbReference>
<dbReference type="GO" id="GO:0005509">
    <property type="term" value="F:calcium ion binding"/>
    <property type="evidence" value="ECO:0007669"/>
    <property type="project" value="InterPro"/>
</dbReference>
<feature type="signal peptide" evidence="8">
    <location>
        <begin position="1"/>
        <end position="23"/>
    </location>
</feature>
<evidence type="ECO:0000256" key="3">
    <source>
        <dbReference type="ARBA" id="ARBA00022737"/>
    </source>
</evidence>
<dbReference type="Proteomes" id="UP000694701">
    <property type="component" value="Unplaced"/>
</dbReference>
<evidence type="ECO:0000259" key="9">
    <source>
        <dbReference type="PROSITE" id="PS50026"/>
    </source>
</evidence>
<feature type="disulfide bond" evidence="7">
    <location>
        <begin position="206"/>
        <end position="215"/>
    </location>
</feature>
<evidence type="ECO:0000256" key="2">
    <source>
        <dbReference type="ARBA" id="ARBA00022729"/>
    </source>
</evidence>
<dbReference type="InterPro" id="IPR001881">
    <property type="entry name" value="EGF-like_Ca-bd_dom"/>
</dbReference>
<evidence type="ECO:0000313" key="10">
    <source>
        <dbReference type="Ensembl" id="ENSCCRP00020046041.1"/>
    </source>
</evidence>
<dbReference type="SMART" id="SM00181">
    <property type="entry name" value="EGF"/>
    <property type="match status" value="4"/>
</dbReference>
<dbReference type="PANTHER" id="PTHR24049:SF30">
    <property type="match status" value="1"/>
</dbReference>
<keyword evidence="1 7" id="KW-0245">EGF-like domain</keyword>